<dbReference type="EMBL" id="UGOD01000001">
    <property type="protein sequence ID" value="STX51079.1"/>
    <property type="molecule type" value="Genomic_DNA"/>
</dbReference>
<evidence type="ECO:0000313" key="1">
    <source>
        <dbReference type="EMBL" id="STX51079.1"/>
    </source>
</evidence>
<accession>A0A378JLJ0</accession>
<organism evidence="1 2">
    <name type="scientific">Legionella busanensis</name>
    <dbReference type="NCBI Taxonomy" id="190655"/>
    <lineage>
        <taxon>Bacteria</taxon>
        <taxon>Pseudomonadati</taxon>
        <taxon>Pseudomonadota</taxon>
        <taxon>Gammaproteobacteria</taxon>
        <taxon>Legionellales</taxon>
        <taxon>Legionellaceae</taxon>
        <taxon>Legionella</taxon>
    </lineage>
</organism>
<dbReference type="Proteomes" id="UP000254794">
    <property type="component" value="Unassembled WGS sequence"/>
</dbReference>
<keyword evidence="2" id="KW-1185">Reference proteome</keyword>
<protein>
    <submittedName>
        <fullName evidence="1">Uncharacterized protein</fullName>
    </submittedName>
</protein>
<reference evidence="1 2" key="1">
    <citation type="submission" date="2018-06" db="EMBL/GenBank/DDBJ databases">
        <authorList>
            <consortium name="Pathogen Informatics"/>
            <person name="Doyle S."/>
        </authorList>
    </citation>
    <scope>NUCLEOTIDE SEQUENCE [LARGE SCALE GENOMIC DNA]</scope>
    <source>
        <strain evidence="1 2">NCTC13316</strain>
    </source>
</reference>
<name>A0A378JLJ0_9GAMM</name>
<proteinExistence type="predicted"/>
<dbReference type="AlphaFoldDB" id="A0A378JLJ0"/>
<evidence type="ECO:0000313" key="2">
    <source>
        <dbReference type="Proteomes" id="UP000254794"/>
    </source>
</evidence>
<gene>
    <name evidence="1" type="ORF">NCTC13316_01170</name>
</gene>
<sequence>MLGALYQIKIAKKGYVDDDEYPCWHIDDSAVIFVDKKGQISLHARMEVEKGNLDSPLTHICINDFLSQPCLHYTEENTNQIFNFN</sequence>